<dbReference type="RefSeq" id="WP_179659230.1">
    <property type="nucleotide sequence ID" value="NZ_JACBZR010000001.1"/>
</dbReference>
<evidence type="ECO:0000313" key="2">
    <source>
        <dbReference type="EMBL" id="NYI78925.1"/>
    </source>
</evidence>
<dbReference type="AlphaFoldDB" id="A0A7Z0DNL5"/>
<keyword evidence="3" id="KW-1185">Reference proteome</keyword>
<dbReference type="Gene3D" id="1.10.10.2840">
    <property type="entry name" value="PucR C-terminal helix-turn-helix domain"/>
    <property type="match status" value="1"/>
</dbReference>
<evidence type="ECO:0000313" key="3">
    <source>
        <dbReference type="Proteomes" id="UP000564496"/>
    </source>
</evidence>
<name>A0A7Z0DNL5_9ACTN</name>
<dbReference type="InterPro" id="IPR051448">
    <property type="entry name" value="CdaR-like_regulators"/>
</dbReference>
<proteinExistence type="predicted"/>
<organism evidence="2 3">
    <name type="scientific">Nocardioides panzhihuensis</name>
    <dbReference type="NCBI Taxonomy" id="860243"/>
    <lineage>
        <taxon>Bacteria</taxon>
        <taxon>Bacillati</taxon>
        <taxon>Actinomycetota</taxon>
        <taxon>Actinomycetes</taxon>
        <taxon>Propionibacteriales</taxon>
        <taxon>Nocardioidaceae</taxon>
        <taxon>Nocardioides</taxon>
    </lineage>
</organism>
<dbReference type="EMBL" id="JACBZR010000001">
    <property type="protein sequence ID" value="NYI78925.1"/>
    <property type="molecule type" value="Genomic_DNA"/>
</dbReference>
<dbReference type="InterPro" id="IPR025736">
    <property type="entry name" value="PucR_C-HTH_dom"/>
</dbReference>
<gene>
    <name evidence="2" type="ORF">BJ988_003573</name>
</gene>
<dbReference type="Pfam" id="PF13556">
    <property type="entry name" value="HTH_30"/>
    <property type="match status" value="1"/>
</dbReference>
<accession>A0A7Z0DNL5</accession>
<protein>
    <recommendedName>
        <fullName evidence="1">PucR C-terminal helix-turn-helix domain-containing protein</fullName>
    </recommendedName>
</protein>
<dbReference type="PANTHER" id="PTHR33744">
    <property type="entry name" value="CARBOHYDRATE DIACID REGULATOR"/>
    <property type="match status" value="1"/>
</dbReference>
<comment type="caution">
    <text evidence="2">The sequence shown here is derived from an EMBL/GenBank/DDBJ whole genome shotgun (WGS) entry which is preliminary data.</text>
</comment>
<evidence type="ECO:0000259" key="1">
    <source>
        <dbReference type="Pfam" id="PF13556"/>
    </source>
</evidence>
<dbReference type="InterPro" id="IPR042070">
    <property type="entry name" value="PucR_C-HTH_sf"/>
</dbReference>
<sequence>MVAATLCQSEWLRSLSAICRAFAVHPDHHYIAVVGDRSGACEDVLRSWLSRQGEEAHICRLGATASQTALAIDLGRTSGDAETRLWGDVARSVSAGGAALGAGPALPGHQGLRISVLVAGWLAGQAATRADSWRIAALVSSLAQDPARARSFVHAVLGPLAEDSAAASQDRQTLAAYLTAGRSLRHVAEQQHVHRNTVVYRLHRLTERLPVPLDGAEVDLVCALRVMEVLGVGALDELASHPPC</sequence>
<reference evidence="2 3" key="1">
    <citation type="submission" date="2020-07" db="EMBL/GenBank/DDBJ databases">
        <title>Sequencing the genomes of 1000 actinobacteria strains.</title>
        <authorList>
            <person name="Klenk H.-P."/>
        </authorList>
    </citation>
    <scope>NUCLEOTIDE SEQUENCE [LARGE SCALE GENOMIC DNA]</scope>
    <source>
        <strain evidence="2 3">DSM 26487</strain>
    </source>
</reference>
<feature type="domain" description="PucR C-terminal helix-turn-helix" evidence="1">
    <location>
        <begin position="172"/>
        <end position="225"/>
    </location>
</feature>
<dbReference type="Proteomes" id="UP000564496">
    <property type="component" value="Unassembled WGS sequence"/>
</dbReference>
<dbReference type="PANTHER" id="PTHR33744:SF1">
    <property type="entry name" value="DNA-BINDING TRANSCRIPTIONAL ACTIVATOR ADER"/>
    <property type="match status" value="1"/>
</dbReference>